<protein>
    <submittedName>
        <fullName evidence="4">2-methylcitrate dehydratase PrpD</fullName>
    </submittedName>
</protein>
<dbReference type="Pfam" id="PF03972">
    <property type="entry name" value="MmgE_PrpD_N"/>
    <property type="match status" value="1"/>
</dbReference>
<dbReference type="InterPro" id="IPR005656">
    <property type="entry name" value="MmgE_PrpD"/>
</dbReference>
<dbReference type="SUPFAM" id="SSF103378">
    <property type="entry name" value="2-methylcitrate dehydratase PrpD"/>
    <property type="match status" value="1"/>
</dbReference>
<dbReference type="GO" id="GO:0016829">
    <property type="term" value="F:lyase activity"/>
    <property type="evidence" value="ECO:0007669"/>
    <property type="project" value="InterPro"/>
</dbReference>
<accession>A0A2T4YNV3</accession>
<keyword evidence="5" id="KW-1185">Reference proteome</keyword>
<evidence type="ECO:0000259" key="2">
    <source>
        <dbReference type="Pfam" id="PF03972"/>
    </source>
</evidence>
<dbReference type="Gene3D" id="3.30.1330.120">
    <property type="entry name" value="2-methylcitrate dehydratase PrpD"/>
    <property type="match status" value="1"/>
</dbReference>
<dbReference type="RefSeq" id="WP_107934060.1">
    <property type="nucleotide sequence ID" value="NZ_PZZN01000003.1"/>
</dbReference>
<evidence type="ECO:0000256" key="1">
    <source>
        <dbReference type="ARBA" id="ARBA00006174"/>
    </source>
</evidence>
<organism evidence="4 5">
    <name type="scientific">Sphingomonas aerolata</name>
    <dbReference type="NCBI Taxonomy" id="185951"/>
    <lineage>
        <taxon>Bacteria</taxon>
        <taxon>Pseudomonadati</taxon>
        <taxon>Pseudomonadota</taxon>
        <taxon>Alphaproteobacteria</taxon>
        <taxon>Sphingomonadales</taxon>
        <taxon>Sphingomonadaceae</taxon>
        <taxon>Sphingomonas</taxon>
    </lineage>
</organism>
<dbReference type="InterPro" id="IPR045337">
    <property type="entry name" value="MmgE_PrpD_C"/>
</dbReference>
<dbReference type="AlphaFoldDB" id="A0A2T4YNV3"/>
<dbReference type="EMBL" id="PZZN01000003">
    <property type="protein sequence ID" value="PTM45089.1"/>
    <property type="molecule type" value="Genomic_DNA"/>
</dbReference>
<evidence type="ECO:0000313" key="4">
    <source>
        <dbReference type="EMBL" id="PTM45089.1"/>
    </source>
</evidence>
<dbReference type="Proteomes" id="UP000240996">
    <property type="component" value="Unassembled WGS sequence"/>
</dbReference>
<name>A0A2T4YNV3_9SPHN</name>
<evidence type="ECO:0000313" key="5">
    <source>
        <dbReference type="Proteomes" id="UP000240996"/>
    </source>
</evidence>
<dbReference type="PANTHER" id="PTHR16943:SF8">
    <property type="entry name" value="2-METHYLCITRATE DEHYDRATASE"/>
    <property type="match status" value="1"/>
</dbReference>
<proteinExistence type="inferred from homology"/>
<dbReference type="Pfam" id="PF19305">
    <property type="entry name" value="MmgE_PrpD_C"/>
    <property type="match status" value="1"/>
</dbReference>
<comment type="similarity">
    <text evidence="1">Belongs to the PrpD family.</text>
</comment>
<dbReference type="Gene3D" id="1.10.4100.10">
    <property type="entry name" value="2-methylcitrate dehydratase PrpD"/>
    <property type="match status" value="1"/>
</dbReference>
<comment type="caution">
    <text evidence="4">The sequence shown here is derived from an EMBL/GenBank/DDBJ whole genome shotgun (WGS) entry which is preliminary data.</text>
</comment>
<sequence>MTLSQTFADFATGLTIDAIPERVKERARHLILDSVGTGLAAVGAKWAEATFAAAGDLGSGTAPVLGYGRTLAMRDAALMNGVVTHGLDYDDTHSRGIIHATVSAFPTALVAADKAGASGGDLLVAYIAAMEVSTRVAAVGAGGFHGFGFHPTGLIGAFGSTLAAGRLLGLDAQQIAMAQGIVLSMAGGSLEFLADGAWTKRLHPGWAASSALTAATLAKRGFVGPPATYEGRFGLFALYLRDAAPALLAQAAEALGETWEIEAVSVKPLPACHMTHAAIDAAIALRAEYELTAADIAKVIVLVPEAVIPIVCEPVAPKRTPHTGYDAQFSIPYTVATALLMGKFTLDSLDPAALNDPAVLDLAARVSYAVDPDSDYPKHFTGEVMVETRDGRMLRHREAINRGASDRPLSNADIDAKYFENAACTVDATRAAHIRAAVLDLHLHPASALGDILAGATAPQGVSA</sequence>
<evidence type="ECO:0000259" key="3">
    <source>
        <dbReference type="Pfam" id="PF19305"/>
    </source>
</evidence>
<dbReference type="InterPro" id="IPR045336">
    <property type="entry name" value="MmgE_PrpD_N"/>
</dbReference>
<feature type="domain" description="MmgE/PrpD N-terminal" evidence="2">
    <location>
        <begin position="6"/>
        <end position="244"/>
    </location>
</feature>
<dbReference type="PANTHER" id="PTHR16943">
    <property type="entry name" value="2-METHYLCITRATE DEHYDRATASE-RELATED"/>
    <property type="match status" value="1"/>
</dbReference>
<gene>
    <name evidence="4" type="ORF">C8J24_3309</name>
</gene>
<dbReference type="InterPro" id="IPR042183">
    <property type="entry name" value="MmgE/PrpD_sf_1"/>
</dbReference>
<dbReference type="InterPro" id="IPR042188">
    <property type="entry name" value="MmgE/PrpD_sf_2"/>
</dbReference>
<dbReference type="InterPro" id="IPR036148">
    <property type="entry name" value="MmgE/PrpD_sf"/>
</dbReference>
<reference evidence="4 5" key="1">
    <citation type="submission" date="2018-04" db="EMBL/GenBank/DDBJ databases">
        <title>Genomic Encyclopedia of Type Strains, Phase III (KMG-III): the genomes of soil and plant-associated and newly described type strains.</title>
        <authorList>
            <person name="Whitman W."/>
        </authorList>
    </citation>
    <scope>NUCLEOTIDE SEQUENCE [LARGE SCALE GENOMIC DNA]</scope>
    <source>
        <strain evidence="4 5">NW12</strain>
    </source>
</reference>
<feature type="domain" description="MmgE/PrpD C-terminal" evidence="3">
    <location>
        <begin position="270"/>
        <end position="442"/>
    </location>
</feature>